<accession>A0A832MLB5</accession>
<evidence type="ECO:0000313" key="1">
    <source>
        <dbReference type="EMBL" id="HGZ44630.1"/>
    </source>
</evidence>
<protein>
    <submittedName>
        <fullName evidence="1">Uncharacterized protein</fullName>
    </submittedName>
</protein>
<gene>
    <name evidence="1" type="ORF">ENR23_14710</name>
</gene>
<dbReference type="EMBL" id="DSQF01000030">
    <property type="protein sequence ID" value="HGZ44630.1"/>
    <property type="molecule type" value="Genomic_DNA"/>
</dbReference>
<dbReference type="AlphaFoldDB" id="A0A832MLB5"/>
<organism evidence="1">
    <name type="scientific">Eiseniibacteriota bacterium</name>
    <dbReference type="NCBI Taxonomy" id="2212470"/>
    <lineage>
        <taxon>Bacteria</taxon>
        <taxon>Candidatus Eiseniibacteriota</taxon>
    </lineage>
</organism>
<proteinExistence type="predicted"/>
<sequence>MNLPLHPLEPGIGFTHRHCLDPVTRRPLLLRFTRRIGDRCSVRIVVCAPGEAAPGAAVPVESCGVTRDWKPLSASLADLRAGLIETRLLETTAAPPVASAAGPPPARARAAAVPERGLTCLHMALRAPHTWEPHTVRVTSVVRGEVNFVGLALWFGREVTFEPYGTRHRSARWSLGLGNFVAGVVRIRDGPDRRDAAP</sequence>
<name>A0A832MLB5_UNCEI</name>
<comment type="caution">
    <text evidence="1">The sequence shown here is derived from an EMBL/GenBank/DDBJ whole genome shotgun (WGS) entry which is preliminary data.</text>
</comment>
<reference evidence="1" key="1">
    <citation type="journal article" date="2020" name="mSystems">
        <title>Genome- and Community-Level Interaction Insights into Carbon Utilization and Element Cycling Functions of Hydrothermarchaeota in Hydrothermal Sediment.</title>
        <authorList>
            <person name="Zhou Z."/>
            <person name="Liu Y."/>
            <person name="Xu W."/>
            <person name="Pan J."/>
            <person name="Luo Z.H."/>
            <person name="Li M."/>
        </authorList>
    </citation>
    <scope>NUCLEOTIDE SEQUENCE [LARGE SCALE GENOMIC DNA]</scope>
    <source>
        <strain evidence="1">SpSt-381</strain>
    </source>
</reference>